<evidence type="ECO:0000259" key="24">
    <source>
        <dbReference type="PROSITE" id="PS51034"/>
    </source>
</evidence>
<protein>
    <recommendedName>
        <fullName evidence="18">Inositol hexakisphosphate and diphosphoinositol-pentakisphosphate kinase</fullName>
        <ecNumber evidence="4">2.7.4.24</ecNumber>
    </recommendedName>
    <alternativeName>
        <fullName evidence="19">InsP6 and PP-IP5 kinase</fullName>
    </alternativeName>
    <alternativeName>
        <fullName evidence="5">Vacuolar protein sorting-associated protein 28 homolog</fullName>
    </alternativeName>
</protein>
<dbReference type="GO" id="GO:0006020">
    <property type="term" value="P:inositol metabolic process"/>
    <property type="evidence" value="ECO:0007669"/>
    <property type="project" value="TreeGrafter"/>
</dbReference>
<dbReference type="Proteomes" id="UP000719412">
    <property type="component" value="Unassembled WGS sequence"/>
</dbReference>
<dbReference type="GO" id="GO:0000828">
    <property type="term" value="F:inositol hexakisphosphate kinase activity"/>
    <property type="evidence" value="ECO:0007669"/>
    <property type="project" value="TreeGrafter"/>
</dbReference>
<accession>A0A8J6L4A7</accession>
<organism evidence="26 27">
    <name type="scientific">Tenebrio molitor</name>
    <name type="common">Yellow mealworm beetle</name>
    <dbReference type="NCBI Taxonomy" id="7067"/>
    <lineage>
        <taxon>Eukaryota</taxon>
        <taxon>Metazoa</taxon>
        <taxon>Ecdysozoa</taxon>
        <taxon>Arthropoda</taxon>
        <taxon>Hexapoda</taxon>
        <taxon>Insecta</taxon>
        <taxon>Pterygota</taxon>
        <taxon>Neoptera</taxon>
        <taxon>Endopterygota</taxon>
        <taxon>Coleoptera</taxon>
        <taxon>Polyphaga</taxon>
        <taxon>Cucujiformia</taxon>
        <taxon>Tenebrionidae</taxon>
        <taxon>Tenebrio</taxon>
    </lineage>
</organism>
<feature type="signal peptide" evidence="23">
    <location>
        <begin position="1"/>
        <end position="26"/>
    </location>
</feature>
<keyword evidence="10" id="KW-0967">Endosome</keyword>
<dbReference type="Pfam" id="PF03997">
    <property type="entry name" value="VPS28"/>
    <property type="match status" value="1"/>
</dbReference>
<dbReference type="Pfam" id="PF18086">
    <property type="entry name" value="PPIP5K2_N"/>
    <property type="match status" value="1"/>
</dbReference>
<dbReference type="SUPFAM" id="SSF140111">
    <property type="entry name" value="Endosomal sorting complex assembly domain"/>
    <property type="match status" value="1"/>
</dbReference>
<dbReference type="InterPro" id="IPR055355">
    <property type="entry name" value="ZP-C"/>
</dbReference>
<keyword evidence="6 20" id="KW-0813">Transport</keyword>
<dbReference type="PANTHER" id="PTHR12750:SF9">
    <property type="entry name" value="INOSITOL HEXAKISPHOSPHATE AND DIPHOSPHOINOSITOL-PENTAKISPHOSPHATE KINASE"/>
    <property type="match status" value="1"/>
</dbReference>
<evidence type="ECO:0000256" key="10">
    <source>
        <dbReference type="ARBA" id="ARBA00022753"/>
    </source>
</evidence>
<keyword evidence="9" id="KW-0547">Nucleotide-binding</keyword>
<dbReference type="SMART" id="SM00241">
    <property type="entry name" value="ZP"/>
    <property type="match status" value="1"/>
</dbReference>
<keyword evidence="13 20" id="KW-0653">Protein transport</keyword>
<feature type="transmembrane region" description="Helical" evidence="22">
    <location>
        <begin position="2862"/>
        <end position="2887"/>
    </location>
</feature>
<dbReference type="GO" id="GO:0005524">
    <property type="term" value="F:ATP binding"/>
    <property type="evidence" value="ECO:0007669"/>
    <property type="project" value="UniProtKB-KW"/>
</dbReference>
<evidence type="ECO:0000256" key="18">
    <source>
        <dbReference type="ARBA" id="ARBA00071668"/>
    </source>
</evidence>
<evidence type="ECO:0000313" key="26">
    <source>
        <dbReference type="EMBL" id="KAH0811059.1"/>
    </source>
</evidence>
<dbReference type="Gene3D" id="2.60.40.4100">
    <property type="entry name" value="Zona pellucida, ZP-C domain"/>
    <property type="match status" value="1"/>
</dbReference>
<dbReference type="PANTHER" id="PTHR12750">
    <property type="entry name" value="DIPHOSPHOINOSITOL PENTAKISPHOSPHATE KINASE"/>
    <property type="match status" value="1"/>
</dbReference>
<feature type="region of interest" description="Disordered" evidence="21">
    <location>
        <begin position="2698"/>
        <end position="2740"/>
    </location>
</feature>
<keyword evidence="8" id="KW-0808">Transferase</keyword>
<keyword evidence="22" id="KW-1133">Transmembrane helix</keyword>
<keyword evidence="12" id="KW-0067">ATP-binding</keyword>
<evidence type="ECO:0000256" key="23">
    <source>
        <dbReference type="SAM" id="SignalP"/>
    </source>
</evidence>
<feature type="region of interest" description="Disordered" evidence="21">
    <location>
        <begin position="2497"/>
        <end position="2563"/>
    </location>
</feature>
<dbReference type="PROSITE" id="PS51034">
    <property type="entry name" value="ZP_2"/>
    <property type="match status" value="1"/>
</dbReference>
<dbReference type="CDD" id="cd07061">
    <property type="entry name" value="HP_HAP_like"/>
    <property type="match status" value="1"/>
</dbReference>
<feature type="compositionally biased region" description="Basic and acidic residues" evidence="21">
    <location>
        <begin position="1642"/>
        <end position="1659"/>
    </location>
</feature>
<dbReference type="FunFam" id="3.40.50.11950:FF:000003">
    <property type="entry name" value="Inositol hexakisphosphate and diphosphoinositol-pentakisphosphate kinase"/>
    <property type="match status" value="1"/>
</dbReference>
<evidence type="ECO:0000256" key="12">
    <source>
        <dbReference type="ARBA" id="ARBA00022840"/>
    </source>
</evidence>
<evidence type="ECO:0000256" key="22">
    <source>
        <dbReference type="SAM" id="Phobius"/>
    </source>
</evidence>
<evidence type="ECO:0000256" key="17">
    <source>
        <dbReference type="ARBA" id="ARBA00055071"/>
    </source>
</evidence>
<dbReference type="PROSITE" id="PS00616">
    <property type="entry name" value="HIS_ACID_PHOSPHAT_1"/>
    <property type="match status" value="1"/>
</dbReference>
<feature type="compositionally biased region" description="Basic and acidic residues" evidence="21">
    <location>
        <begin position="2510"/>
        <end position="2521"/>
    </location>
</feature>
<evidence type="ECO:0000256" key="19">
    <source>
        <dbReference type="ARBA" id="ARBA00075553"/>
    </source>
</evidence>
<dbReference type="FunFam" id="3.40.50.11950:FF:000002">
    <property type="entry name" value="Inositol hexakisphosphate and diphosphoinositol-pentakisphosphate kinase"/>
    <property type="match status" value="1"/>
</dbReference>
<evidence type="ECO:0000256" key="9">
    <source>
        <dbReference type="ARBA" id="ARBA00022741"/>
    </source>
</evidence>
<dbReference type="GO" id="GO:0015031">
    <property type="term" value="P:protein transport"/>
    <property type="evidence" value="ECO:0007669"/>
    <property type="project" value="UniProtKB-UniRule"/>
</dbReference>
<evidence type="ECO:0000256" key="3">
    <source>
        <dbReference type="ARBA" id="ARBA00005609"/>
    </source>
</evidence>
<evidence type="ECO:0000256" key="4">
    <source>
        <dbReference type="ARBA" id="ARBA00012893"/>
    </source>
</evidence>
<dbReference type="Gene3D" id="3.40.50.11950">
    <property type="match status" value="1"/>
</dbReference>
<feature type="compositionally biased region" description="Low complexity" evidence="21">
    <location>
        <begin position="2069"/>
        <end position="2091"/>
    </location>
</feature>
<keyword evidence="14" id="KW-1015">Disulfide bond</keyword>
<proteinExistence type="inferred from homology"/>
<dbReference type="InterPro" id="IPR037202">
    <property type="entry name" value="ESCRT_assembly_dom"/>
</dbReference>
<dbReference type="InterPro" id="IPR042235">
    <property type="entry name" value="ZP-C_dom"/>
</dbReference>
<evidence type="ECO:0000256" key="8">
    <source>
        <dbReference type="ARBA" id="ARBA00022679"/>
    </source>
</evidence>
<dbReference type="FunFam" id="3.30.470.20:FF:000003">
    <property type="entry name" value="Inositol hexakisphosphate and diphosphoinositol-pentakisphosphate kinase"/>
    <property type="match status" value="1"/>
</dbReference>
<comment type="similarity">
    <text evidence="3">Belongs to the histidine acid phosphatase family. VIP1 subfamily.</text>
</comment>
<evidence type="ECO:0000256" key="1">
    <source>
        <dbReference type="ARBA" id="ARBA00004177"/>
    </source>
</evidence>
<name>A0A8J6L4A7_TENMO</name>
<feature type="region of interest" description="Disordered" evidence="21">
    <location>
        <begin position="2029"/>
        <end position="2101"/>
    </location>
</feature>
<dbReference type="Gene3D" id="1.20.1440.200">
    <property type="match status" value="1"/>
</dbReference>
<comment type="similarity">
    <text evidence="20">Belongs to the VPS28 family.</text>
</comment>
<feature type="chain" id="PRO_5035219348" description="Inositol hexakisphosphate and diphosphoinositol-pentakisphosphate kinase" evidence="23">
    <location>
        <begin position="27"/>
        <end position="2942"/>
    </location>
</feature>
<keyword evidence="27" id="KW-1185">Reference proteome</keyword>
<evidence type="ECO:0000256" key="5">
    <source>
        <dbReference type="ARBA" id="ARBA00020968"/>
    </source>
</evidence>
<keyword evidence="22" id="KW-0472">Membrane</keyword>
<dbReference type="InterPro" id="IPR000560">
    <property type="entry name" value="His_Pase_clade-2"/>
</dbReference>
<feature type="domain" description="VPS28 N-terminal" evidence="25">
    <location>
        <begin position="504"/>
        <end position="611"/>
    </location>
</feature>
<evidence type="ECO:0000256" key="21">
    <source>
        <dbReference type="SAM" id="MobiDB-lite"/>
    </source>
</evidence>
<feature type="compositionally biased region" description="Polar residues" evidence="21">
    <location>
        <begin position="2049"/>
        <end position="2068"/>
    </location>
</feature>
<evidence type="ECO:0000256" key="11">
    <source>
        <dbReference type="ARBA" id="ARBA00022777"/>
    </source>
</evidence>
<evidence type="ECO:0000256" key="16">
    <source>
        <dbReference type="ARBA" id="ARBA00034629"/>
    </source>
</evidence>
<comment type="catalytic activity">
    <reaction evidence="16">
        <text>1D-myo-inositol hexakisphosphate + ATP = 1-diphospho-1D-myo-inositol 2,3,4,5,6-pentakisphosphate + ADP</text>
        <dbReference type="Rhea" id="RHEA:37459"/>
        <dbReference type="ChEBI" id="CHEBI:30616"/>
        <dbReference type="ChEBI" id="CHEBI:58130"/>
        <dbReference type="ChEBI" id="CHEBI:74946"/>
        <dbReference type="ChEBI" id="CHEBI:456216"/>
        <dbReference type="EC" id="2.7.4.24"/>
    </reaction>
    <physiologicalReaction direction="left-to-right" evidence="16">
        <dbReference type="Rhea" id="RHEA:37460"/>
    </physiologicalReaction>
</comment>
<gene>
    <name evidence="26" type="ORF">GEV33_011732</name>
</gene>
<dbReference type="GO" id="GO:0016791">
    <property type="term" value="F:phosphatase activity"/>
    <property type="evidence" value="ECO:0007669"/>
    <property type="project" value="UniProtKB-ARBA"/>
</dbReference>
<reference evidence="26" key="2">
    <citation type="submission" date="2021-08" db="EMBL/GenBank/DDBJ databases">
        <authorList>
            <person name="Eriksson T."/>
        </authorList>
    </citation>
    <scope>NUCLEOTIDE SEQUENCE</scope>
    <source>
        <strain evidence="26">Stoneville</strain>
        <tissue evidence="26">Whole head</tissue>
    </source>
</reference>
<dbReference type="Pfam" id="PF25057">
    <property type="entry name" value="CUT_N"/>
    <property type="match status" value="1"/>
</dbReference>
<dbReference type="InterPro" id="IPR029033">
    <property type="entry name" value="His_PPase_superfam"/>
</dbReference>
<evidence type="ECO:0000259" key="25">
    <source>
        <dbReference type="PROSITE" id="PS51313"/>
    </source>
</evidence>
<feature type="domain" description="ZP" evidence="24">
    <location>
        <begin position="136"/>
        <end position="393"/>
    </location>
</feature>
<comment type="function">
    <text evidence="17">Bifunctional inositol kinase that acts in concert with the IP6K kinases to synthesize the diphosphate group-containing inositol pyrophosphates diphosphoinositol pentakisphosphate, PP-InsP5, and bis-diphosphoinositol tetrakisphosphate, (PP)2-InsP4. PP-InsP5 and (PP)2-InsP4, also respectively called InsP7 and InsP8, may regulate a variety of cellular processes, including apoptosis, vesicle trafficking, cytoskeletal dynamics, and exocytosis. Phosphorylates inositol hexakisphosphate (InsP6) at position 1 to produce PP-InsP5 which is in turn phosphorylated by IP6Ks to produce (PP)2-InsP4. Alternatively, phosphorylates PP-InsP5 at position 1, produced by IP6Ks from InsP6, to produce (PP)2-InsP4.</text>
</comment>
<evidence type="ECO:0000313" key="27">
    <source>
        <dbReference type="Proteomes" id="UP000719412"/>
    </source>
</evidence>
<dbReference type="InterPro" id="IPR007143">
    <property type="entry name" value="Vps28"/>
</dbReference>
<feature type="transmembrane region" description="Helical" evidence="22">
    <location>
        <begin position="2830"/>
        <end position="2850"/>
    </location>
</feature>
<feature type="transmembrane region" description="Helical" evidence="22">
    <location>
        <begin position="2899"/>
        <end position="2922"/>
    </location>
</feature>
<feature type="compositionally biased region" description="Pro residues" evidence="21">
    <location>
        <begin position="2034"/>
        <end position="2046"/>
    </location>
</feature>
<dbReference type="EC" id="2.7.4.24" evidence="4"/>
<dbReference type="InterPro" id="IPR001507">
    <property type="entry name" value="ZP_dom"/>
</dbReference>
<feature type="region of interest" description="Disordered" evidence="21">
    <location>
        <begin position="1624"/>
        <end position="1693"/>
    </location>
</feature>
<dbReference type="FunFam" id="1.20.1440.200:FF:000001">
    <property type="entry name" value="Vacuolar protein sorting-associated protein 28 homolog"/>
    <property type="match status" value="1"/>
</dbReference>
<reference evidence="26" key="1">
    <citation type="journal article" date="2020" name="J Insects Food Feed">
        <title>The yellow mealworm (Tenebrio molitor) genome: a resource for the emerging insects as food and feed industry.</title>
        <authorList>
            <person name="Eriksson T."/>
            <person name="Andere A."/>
            <person name="Kelstrup H."/>
            <person name="Emery V."/>
            <person name="Picard C."/>
        </authorList>
    </citation>
    <scope>NUCLEOTIDE SEQUENCE</scope>
    <source>
        <strain evidence="26">Stoneville</strain>
        <tissue evidence="26">Whole head</tissue>
    </source>
</reference>
<dbReference type="SUPFAM" id="SSF53254">
    <property type="entry name" value="Phosphoglycerate mutase-like"/>
    <property type="match status" value="1"/>
</dbReference>
<keyword evidence="23" id="KW-0732">Signal</keyword>
<feature type="region of interest" description="Disordered" evidence="21">
    <location>
        <begin position="1516"/>
        <end position="1585"/>
    </location>
</feature>
<dbReference type="Gene3D" id="3.30.470.20">
    <property type="entry name" value="ATP-grasp fold, B domain"/>
    <property type="match status" value="1"/>
</dbReference>
<dbReference type="InterPro" id="IPR037446">
    <property type="entry name" value="His_Pase_VIP1"/>
</dbReference>
<feature type="compositionally biased region" description="Polar residues" evidence="21">
    <location>
        <begin position="2522"/>
        <end position="2548"/>
    </location>
</feature>
<dbReference type="Pfam" id="PF00100">
    <property type="entry name" value="Zona_pellucida"/>
    <property type="match status" value="1"/>
</dbReference>
<dbReference type="InterPro" id="IPR017898">
    <property type="entry name" value="VPS28_N"/>
</dbReference>
<keyword evidence="7" id="KW-0963">Cytoplasm</keyword>
<dbReference type="GO" id="GO:0032509">
    <property type="term" value="P:endosome transport via multivesicular body sorting pathway"/>
    <property type="evidence" value="ECO:0007669"/>
    <property type="project" value="InterPro"/>
</dbReference>
<evidence type="ECO:0000256" key="6">
    <source>
        <dbReference type="ARBA" id="ARBA00022448"/>
    </source>
</evidence>
<sequence length="2942" mass="329196">MTSKEGWRPFLVFGICLVVSRTFCNCEDTTEVEYSVSSSTSVESAINQTEGLPESAALVDGDANHTREALTRDASDHESVVFIGDTAGYIPVPNLRTRDLPSAPDDVDWHHPVESWDREYRRFRFNTTRVQHIEAECQDDYMKIRVGFNGTFTGLVYSAGYAYDPDCMYINGTGRDYYEFYIQLNRCGTLGKNTHNEDNRKTPTKNFMWNTVTVQYNPLIEEEYDEHFKVTCEYGYDFWKTVTFPFLDVEVATGNPVVFTLTPPECYMEIRYGYGTSGNRVTGPVRVGDPLTLIIYMRSKYDGFDIVVNDCFAHNGAHKKIQLIDEYGCPVDDKLISRFRGSWSETGVYETQVFAYMKTFRFTGSPALYIECDVRMCHGRCPSQPCHWRNVKNVRKRSVDSITQSTTLPPNAAPLSENVNLFQSLRVLQEGESEEERNVTLTRYEMDPNSVCLKTGWFSALLALGGGAMCLLGGALLATCTRMRRVAIDKVLASSQFNGYMNHKGKNRPELYEEVKLYHNARDREKYVNLADLFAVINTLQQLEKAYIRDCVTPKEYTGACSKLLVQYKAAFRQVKGDEFPTVDAFVRQYRLNCPAALERIKEDRPITIKDDKGNTSKCIADIVSGDLELCDPNDPTLSPQEMDDGGKVVIVGVCAMAKKSQSKPMKEILTRLQEFEYIKVTVFAEEIILHKPVEEWPVCDCLISFHSKGFPLEKAIQYAQLHNPYVINNLHMQYDIQDRRKVYATLENEGIEIPRYAVLDRDSSDPKHHELVESEDHVEVNGVVFNKPFVEKPVSAEDHNIYIYYPTSAGGGSQRLFRKIGSRSSVYSPESRVRKTGSFIYEDFMPTDGTDVKVYTVGPDYAHAEARKSPALDGKVERDREGKEIRYPVILSNAEKLISRKVCLAFKQAVCGFDLLRANGKSFVCDVNGFSFVKNSNKYYDDCAKILGNMILRELAPTLHIPWSVPFQLDDPPIVPTTFGKMMELRCVVAVIRHGDRTPKQKMKVEVRHPKFFEIFEKYDGYKHGHVKLKRPKQLQEILDTARALLAEIQQHEADPEIEEKQGKLEQLKGVLEMYGHFSGINRKVQMKYQPKGRPRGSSSDDVDKPAEPSLVLILKWGGELTPAGRIQAEELGRIFRCMYPGGQGEYAGAQGLGLLRLHSTFRHDLKIYASDEGRVQMTAAAFAKGLLALEGELTPILVQMVKSANTNGLLDNDCDSSKYQNMCKARLHELMQLDRDFSQEDREKINPCNSSSITDALDFVKNPVKCCKHVHELIKSLMEIVQVKKEDPKTKDAILYHGETWELMGRRWGKIEKDFYTKNKIFDISKIPDIYDCIKYDLQHNQHTLQFEQAEELYIYAKYLADIVIPQEYGLTAQEKLTIGQGICTPLLKKIRADLQRNIEELGEETVNRLNPRYSHGVSSPGRHVRTRLYFTSESHVHSLITVLRHGGLMDRDEQWRRAMEYVSMVSELNYMSQVVVMLYEDPTKDPCSEERFHVELHFSPGVNCCVQKNLPPGPGFRPHSRNESAASKTTSSDTSTTATPEEPKGQCTTRIEEEVEAPIEEEKPEIIETPPSTTELSPEMSPDGTCYRQYVKTSDPIPIGSSHTVSGHEAMHLAKRLNEELAQQNSRSYGLNRAISPEPEARSKSYDHKSPQKGKDTSLTPTNIPKTPPTEVPVRTVDPGEPLDSCPYSFVPISQDKSELSPISGSFDYDCRSEVDSPITLKSPEESSKSRPESATNELPLTELNLALFTSEQETLNSSKMSTNELPLSDIKLSKQNTIDSQNDDISLEVNWESDLKEEDPVQAGVKSFANEKRHRSFSDPNILDGEKLFLLEKYNDSMSHDGTVRSPKSLSPGESSRIPFSFYPPHASSCSLCCTTFTRSPSNLLSFFSSPPRASRSLSNPSPGVSVNHPCMSDTECNNATVRRHRHSIAGQMSYYKMLGFGCGGPLGFKKLAAGSGNSLFSTAVISGSSSAPNLRDMIPSTVSATAIEGFGGVPPIRPLETLHNALSLKQIDTFLEQMTAAPLFRTPSSTPPKYPSTPLPTPTNGGQMVATNSQPLKLQSPSNSVGWSGPPSFVSSSGPSSPGASENSKESSEMSSSIISADGINVDNFTKIFPTAPGLDQDLGNVGILLDLDREISGSMEFSEYYSQIHRPQGDSGDITPVSGGSEVEFNTNDATAGSTAECDVTVTEDIDSCFIGDEELMDTKSLSSISLPCNLITSLTENNLLCQGNITPKVISPLSANINIYTNVLHPSNSDSFGLKHIENTDRLQPSTSRIYNEFDRSKDFKNLLKKSNIYDKEMPSSSKNIANLGSDKWCTSKEKFLDNTVFAKIESVPDTRPDKSPPSDLRLNPGTVRVKEHYIEPPRMTRISKSFHGKSPTSSSYLDISTAIPRRASEGIPLTSRNLNLQPETLKQDFQNSNSGNRRKINIEKVRSNRPQFVTQLSQPCGSTTLHSPGLHFRKTSLTDMGVSKKRFTTTLVDEAEHAASVGISVKPCFGSDPQGEGTSDKEKDDKDSNCKNYYSNPAFSQQSEFYNGKPLSQNVRRSPVGAQSHYQEPEECGYDEQEFYEEMLVDDAGIVKQKKVLVVSSPSNEHEGPKAKSRYEYIPMQEQGNRYVICQKQSPQRVQVHRYAVIDTTNEELQGRPNHRYEYIQDCSPPRVVNRSRYEYIQCEPPSPRRPSGNPIATQKLHELLSTPKKSPKPQSSRGVLSPQVQRRLPPSPQQDPFMTPRKTQAKSRQKLNYALGTRQMVQQDKRHTAIVAPICSSPIQSVYSETTFSHKAESWMNIGPKKPTQVTLAVAAVMMTLCGGVTSGLCSYMMYVIGRSYFLDFGMVAGFTCLTLGVLGFRTRRCYWLPNRNYISGYIVLSVLSLLMCAGLLVLLVLQPKPGTPLADMTSGAVCGISVLSLVLASVGVMTSYCCKYPPPDNRVEHSVPGFTV</sequence>
<comment type="subcellular location">
    <subcellularLocation>
        <location evidence="2">Cytoplasm</location>
        <location evidence="2">Cytosol</location>
    </subcellularLocation>
    <subcellularLocation>
        <location evidence="1">Endosome</location>
    </subcellularLocation>
</comment>
<dbReference type="GO" id="GO:0000813">
    <property type="term" value="C:ESCRT I complex"/>
    <property type="evidence" value="ECO:0007669"/>
    <property type="project" value="InterPro"/>
</dbReference>
<feature type="region of interest" description="Disordered" evidence="21">
    <location>
        <begin position="1721"/>
        <end position="1743"/>
    </location>
</feature>
<dbReference type="GO" id="GO:0033857">
    <property type="term" value="F:5-diphosphoinositol pentakisphosphate 1-kinase activity"/>
    <property type="evidence" value="ECO:0007669"/>
    <property type="project" value="TreeGrafter"/>
</dbReference>
<evidence type="ECO:0000256" key="14">
    <source>
        <dbReference type="ARBA" id="ARBA00023157"/>
    </source>
</evidence>
<dbReference type="Pfam" id="PF00328">
    <property type="entry name" value="His_Phos_2"/>
    <property type="match status" value="1"/>
</dbReference>
<dbReference type="InterPro" id="IPR056953">
    <property type="entry name" value="CUT_N"/>
</dbReference>
<evidence type="ECO:0000256" key="7">
    <source>
        <dbReference type="ARBA" id="ARBA00022490"/>
    </source>
</evidence>
<feature type="compositionally biased region" description="Basic and acidic residues" evidence="21">
    <location>
        <begin position="1726"/>
        <end position="1735"/>
    </location>
</feature>
<evidence type="ECO:0000256" key="15">
    <source>
        <dbReference type="ARBA" id="ARBA00033696"/>
    </source>
</evidence>
<dbReference type="GO" id="GO:0032958">
    <property type="term" value="P:inositol phosphate biosynthetic process"/>
    <property type="evidence" value="ECO:0007669"/>
    <property type="project" value="TreeGrafter"/>
</dbReference>
<dbReference type="InterPro" id="IPR033379">
    <property type="entry name" value="Acid_Pase_AS"/>
</dbReference>
<evidence type="ECO:0000256" key="20">
    <source>
        <dbReference type="PROSITE-ProRule" id="PRU00645"/>
    </source>
</evidence>
<feature type="compositionally biased region" description="Low complexity" evidence="21">
    <location>
        <begin position="1527"/>
        <end position="1542"/>
    </location>
</feature>
<dbReference type="Gene3D" id="3.40.50.1240">
    <property type="entry name" value="Phosphoglycerate mutase-like"/>
    <property type="match status" value="1"/>
</dbReference>
<dbReference type="PROSITE" id="PS51313">
    <property type="entry name" value="VPS28_N"/>
    <property type="match status" value="1"/>
</dbReference>
<keyword evidence="11" id="KW-0418">Kinase</keyword>
<evidence type="ECO:0000256" key="13">
    <source>
        <dbReference type="ARBA" id="ARBA00022927"/>
    </source>
</evidence>
<feature type="transmembrane region" description="Helical" evidence="22">
    <location>
        <begin position="2799"/>
        <end position="2824"/>
    </location>
</feature>
<evidence type="ECO:0000256" key="2">
    <source>
        <dbReference type="ARBA" id="ARBA00004514"/>
    </source>
</evidence>
<dbReference type="GO" id="GO:0005829">
    <property type="term" value="C:cytosol"/>
    <property type="evidence" value="ECO:0007669"/>
    <property type="project" value="UniProtKB-SubCell"/>
</dbReference>
<comment type="catalytic activity">
    <reaction evidence="15">
        <text>5-diphospho-1D-myo-inositol 1,2,3,4,6-pentakisphosphate + ATP + H(+) = 1,5-bis(diphospho)-1D-myo-inositol 2,3,4,6-tetrakisphosphate + ADP</text>
        <dbReference type="Rhea" id="RHEA:10276"/>
        <dbReference type="ChEBI" id="CHEBI:15378"/>
        <dbReference type="ChEBI" id="CHEBI:30616"/>
        <dbReference type="ChEBI" id="CHEBI:58628"/>
        <dbReference type="ChEBI" id="CHEBI:77983"/>
        <dbReference type="ChEBI" id="CHEBI:456216"/>
        <dbReference type="EC" id="2.7.4.24"/>
    </reaction>
    <physiologicalReaction direction="left-to-right" evidence="15">
        <dbReference type="Rhea" id="RHEA:10277"/>
    </physiologicalReaction>
</comment>
<keyword evidence="22" id="KW-0812">Transmembrane</keyword>
<dbReference type="InterPro" id="IPR038358">
    <property type="entry name" value="VPS28_N_sf"/>
</dbReference>
<dbReference type="EMBL" id="JABDTM020027065">
    <property type="protein sequence ID" value="KAH0811059.1"/>
    <property type="molecule type" value="Genomic_DNA"/>
</dbReference>
<dbReference type="InterPro" id="IPR040557">
    <property type="entry name" value="VIP1_N"/>
</dbReference>
<comment type="caution">
    <text evidence="26">The sequence shown here is derived from an EMBL/GenBank/DDBJ whole genome shotgun (WGS) entry which is preliminary data.</text>
</comment>